<evidence type="ECO:0000256" key="1">
    <source>
        <dbReference type="SAM" id="MobiDB-lite"/>
    </source>
</evidence>
<dbReference type="EMBL" id="JARKIK010000026">
    <property type="protein sequence ID" value="KAK8743134.1"/>
    <property type="molecule type" value="Genomic_DNA"/>
</dbReference>
<keyword evidence="2" id="KW-0472">Membrane</keyword>
<proteinExistence type="predicted"/>
<keyword evidence="5" id="KW-1185">Reference proteome</keyword>
<name>A0AAW0XTW7_CHEQU</name>
<keyword evidence="2" id="KW-1133">Transmembrane helix</keyword>
<keyword evidence="2" id="KW-0812">Transmembrane</keyword>
<feature type="chain" id="PRO_5043329144" evidence="3">
    <location>
        <begin position="29"/>
        <end position="458"/>
    </location>
</feature>
<gene>
    <name evidence="4" type="ORF">OTU49_001548</name>
</gene>
<reference evidence="4 5" key="1">
    <citation type="journal article" date="2024" name="BMC Genomics">
        <title>Genome assembly of redclaw crayfish (Cherax quadricarinatus) provides insights into its immune adaptation and hypoxia tolerance.</title>
        <authorList>
            <person name="Liu Z."/>
            <person name="Zheng J."/>
            <person name="Li H."/>
            <person name="Fang K."/>
            <person name="Wang S."/>
            <person name="He J."/>
            <person name="Zhou D."/>
            <person name="Weng S."/>
            <person name="Chi M."/>
            <person name="Gu Z."/>
            <person name="He J."/>
            <person name="Li F."/>
            <person name="Wang M."/>
        </authorList>
    </citation>
    <scope>NUCLEOTIDE SEQUENCE [LARGE SCALE GENOMIC DNA]</scope>
    <source>
        <strain evidence="4">ZL_2023a</strain>
    </source>
</reference>
<comment type="caution">
    <text evidence="4">The sequence shown here is derived from an EMBL/GenBank/DDBJ whole genome shotgun (WGS) entry which is preliminary data.</text>
</comment>
<feature type="transmembrane region" description="Helical" evidence="2">
    <location>
        <begin position="399"/>
        <end position="419"/>
    </location>
</feature>
<evidence type="ECO:0000313" key="4">
    <source>
        <dbReference type="EMBL" id="KAK8743134.1"/>
    </source>
</evidence>
<feature type="signal peptide" evidence="3">
    <location>
        <begin position="1"/>
        <end position="28"/>
    </location>
</feature>
<dbReference type="AlphaFoldDB" id="A0AAW0XTW7"/>
<sequence length="458" mass="50354">MIGSVEMPSHKWMFLILFFSMLPTACLSQNDVKAIKNSNVYSAAGNISQNNTHNHDHRFRGSSEASSEEDISVSIFKAENASGQSVVEAQNAVNQSVTHVLNVTNESALERGQIVLQAVNEENQSAPRALNIAQESDPLYKSLADTQTPTDSYNDTTDFVIGVNGWNFMGMWSKFDLALLEETQRPVPLVPDAPDQGVFICQTTRLRGLLEKEFPSLMNASFLLTYYVASANRDLSMIGELMGAENQKVRLFNYSFPDDLTEHNDTWVTQTFKLHNFTRDAKFRIRLLVESATVGVWAASMLQVWGILPRTPIPVLLTTQAPENLTTQITANTTTADLHNTTAENPLFNATTVVTNESDNGTTIAGSLGANKTITVKPSVDKVAEAEKLAGVAQAIWDAFYVFLALFCACLVALVALIIQGRCKEDDPPPAVATYNPRTASYRLDKVYDNPAYVNNAP</sequence>
<feature type="region of interest" description="Disordered" evidence="1">
    <location>
        <begin position="46"/>
        <end position="66"/>
    </location>
</feature>
<evidence type="ECO:0000313" key="5">
    <source>
        <dbReference type="Proteomes" id="UP001445076"/>
    </source>
</evidence>
<organism evidence="4 5">
    <name type="scientific">Cherax quadricarinatus</name>
    <name type="common">Australian red claw crayfish</name>
    <dbReference type="NCBI Taxonomy" id="27406"/>
    <lineage>
        <taxon>Eukaryota</taxon>
        <taxon>Metazoa</taxon>
        <taxon>Ecdysozoa</taxon>
        <taxon>Arthropoda</taxon>
        <taxon>Crustacea</taxon>
        <taxon>Multicrustacea</taxon>
        <taxon>Malacostraca</taxon>
        <taxon>Eumalacostraca</taxon>
        <taxon>Eucarida</taxon>
        <taxon>Decapoda</taxon>
        <taxon>Pleocyemata</taxon>
        <taxon>Astacidea</taxon>
        <taxon>Parastacoidea</taxon>
        <taxon>Parastacidae</taxon>
        <taxon>Cherax</taxon>
    </lineage>
</organism>
<accession>A0AAW0XTW7</accession>
<keyword evidence="3" id="KW-0732">Signal</keyword>
<dbReference type="Proteomes" id="UP001445076">
    <property type="component" value="Unassembled WGS sequence"/>
</dbReference>
<protein>
    <submittedName>
        <fullName evidence="4">Uncharacterized protein</fullName>
    </submittedName>
</protein>
<evidence type="ECO:0000256" key="3">
    <source>
        <dbReference type="SAM" id="SignalP"/>
    </source>
</evidence>
<evidence type="ECO:0000256" key="2">
    <source>
        <dbReference type="SAM" id="Phobius"/>
    </source>
</evidence>